<dbReference type="InterPro" id="IPR010998">
    <property type="entry name" value="Integrase_recombinase_N"/>
</dbReference>
<evidence type="ECO:0000256" key="5">
    <source>
        <dbReference type="PROSITE-ProRule" id="PRU01248"/>
    </source>
</evidence>
<dbReference type="Gene3D" id="1.10.150.130">
    <property type="match status" value="1"/>
</dbReference>
<dbReference type="PROSITE" id="PS51900">
    <property type="entry name" value="CB"/>
    <property type="match status" value="1"/>
</dbReference>
<dbReference type="InterPro" id="IPR038488">
    <property type="entry name" value="Integrase_DNA-bd_sf"/>
</dbReference>
<dbReference type="Gene3D" id="3.30.160.390">
    <property type="entry name" value="Integrase, DNA-binding domain"/>
    <property type="match status" value="1"/>
</dbReference>
<sequence length="391" mass="43621">MGKRELERLSALAVKKATVAGYHADGGGLYLQVSPTGSKSWIYRFTLNKKEREMGLGSYPDVPLAKARELATASRLLAKSGIDPIDARDSQRAALQHQRTFAECAAEYHQTHQHTWKNEKHASQWTNTLQTYAYPVFGSKAVSDVSKADILAALTPIWTTKAPTAARVKQRIHAVLDWAAAKDYRRNHDAGIWSQIARALTAARGNRGNFAACPYKDVASTIAAAHLTGSEDSAKLALEFIVLTAARTGEVRLAEWSEIDFEEKRRIIPGERMKSGNEHRVPLSPRAMAILEAQKGKHPKLIFPNAKGKPYSDMAFTAILRRLGHEFTVHGFRSSFRDWAAEQTSYPHAVCEAALAHVQRDKTEAAYFRSDLFNKRRELMNDWATYCTIGN</sequence>
<reference evidence="8" key="1">
    <citation type="submission" date="2014-10" db="EMBL/GenBank/DDBJ databases">
        <title>Massilia sp. genome.</title>
        <authorList>
            <person name="Xu B."/>
            <person name="Dai L."/>
            <person name="Huang Z."/>
        </authorList>
    </citation>
    <scope>NUCLEOTIDE SEQUENCE [LARGE SCALE GENOMIC DNA]</scope>
    <source>
        <strain evidence="8">CFS-1</strain>
    </source>
</reference>
<organism evidence="8 9">
    <name type="scientific">Massilia aurea</name>
    <dbReference type="NCBI Taxonomy" id="373040"/>
    <lineage>
        <taxon>Bacteria</taxon>
        <taxon>Pseudomonadati</taxon>
        <taxon>Pseudomonadota</taxon>
        <taxon>Betaproteobacteria</taxon>
        <taxon>Burkholderiales</taxon>
        <taxon>Oxalobacteraceae</taxon>
        <taxon>Telluria group</taxon>
        <taxon>Massilia</taxon>
    </lineage>
</organism>
<evidence type="ECO:0000313" key="9">
    <source>
        <dbReference type="Proteomes" id="UP000283254"/>
    </source>
</evidence>
<evidence type="ECO:0000256" key="2">
    <source>
        <dbReference type="ARBA" id="ARBA00022908"/>
    </source>
</evidence>
<dbReference type="InterPro" id="IPR011010">
    <property type="entry name" value="DNA_brk_join_enz"/>
</dbReference>
<evidence type="ECO:0008006" key="10">
    <source>
        <dbReference type="Google" id="ProtNLM"/>
    </source>
</evidence>
<dbReference type="InterPro" id="IPR044068">
    <property type="entry name" value="CB"/>
</dbReference>
<evidence type="ECO:0000259" key="6">
    <source>
        <dbReference type="PROSITE" id="PS51898"/>
    </source>
</evidence>
<proteinExistence type="inferred from homology"/>
<dbReference type="PANTHER" id="PTHR30629:SF2">
    <property type="entry name" value="PROPHAGE INTEGRASE INTS-RELATED"/>
    <property type="match status" value="1"/>
</dbReference>
<dbReference type="Pfam" id="PF13356">
    <property type="entry name" value="Arm-DNA-bind_3"/>
    <property type="match status" value="1"/>
</dbReference>
<dbReference type="InterPro" id="IPR053876">
    <property type="entry name" value="Phage_int_M"/>
</dbReference>
<dbReference type="SUPFAM" id="SSF56349">
    <property type="entry name" value="DNA breaking-rejoining enzymes"/>
    <property type="match status" value="1"/>
</dbReference>
<dbReference type="GO" id="GO:0003677">
    <property type="term" value="F:DNA binding"/>
    <property type="evidence" value="ECO:0007669"/>
    <property type="project" value="UniProtKB-UniRule"/>
</dbReference>
<dbReference type="PANTHER" id="PTHR30629">
    <property type="entry name" value="PROPHAGE INTEGRASE"/>
    <property type="match status" value="1"/>
</dbReference>
<evidence type="ECO:0000313" key="8">
    <source>
        <dbReference type="EMBL" id="RNF29714.1"/>
    </source>
</evidence>
<evidence type="ECO:0000256" key="1">
    <source>
        <dbReference type="ARBA" id="ARBA00008857"/>
    </source>
</evidence>
<evidence type="ECO:0000259" key="7">
    <source>
        <dbReference type="PROSITE" id="PS51900"/>
    </source>
</evidence>
<accession>A0A422QIC1</accession>
<name>A0A422QIC1_9BURK</name>
<dbReference type="Pfam" id="PF00589">
    <property type="entry name" value="Phage_integrase"/>
    <property type="match status" value="1"/>
</dbReference>
<dbReference type="RefSeq" id="WP_123070569.1">
    <property type="nucleotide sequence ID" value="NZ_JSAB01000175.1"/>
</dbReference>
<dbReference type="EMBL" id="JSAB01000175">
    <property type="protein sequence ID" value="RNF29714.1"/>
    <property type="molecule type" value="Genomic_DNA"/>
</dbReference>
<dbReference type="InterPro" id="IPR050808">
    <property type="entry name" value="Phage_Integrase"/>
</dbReference>
<protein>
    <recommendedName>
        <fullName evidence="10">Integrase</fullName>
    </recommendedName>
</protein>
<feature type="domain" description="Core-binding (CB)" evidence="7">
    <location>
        <begin position="99"/>
        <end position="180"/>
    </location>
</feature>
<dbReference type="AlphaFoldDB" id="A0A422QIC1"/>
<dbReference type="InterPro" id="IPR025166">
    <property type="entry name" value="Integrase_DNA_bind_dom"/>
</dbReference>
<comment type="similarity">
    <text evidence="1">Belongs to the 'phage' integrase family.</text>
</comment>
<gene>
    <name evidence="8" type="ORF">NM04_16460</name>
</gene>
<dbReference type="Pfam" id="PF22022">
    <property type="entry name" value="Phage_int_M"/>
    <property type="match status" value="1"/>
</dbReference>
<dbReference type="GO" id="GO:0006310">
    <property type="term" value="P:DNA recombination"/>
    <property type="evidence" value="ECO:0007669"/>
    <property type="project" value="UniProtKB-KW"/>
</dbReference>
<keyword evidence="9" id="KW-1185">Reference proteome</keyword>
<keyword evidence="4" id="KW-0233">DNA recombination</keyword>
<comment type="caution">
    <text evidence="8">The sequence shown here is derived from an EMBL/GenBank/DDBJ whole genome shotgun (WGS) entry which is preliminary data.</text>
</comment>
<keyword evidence="3 5" id="KW-0238">DNA-binding</keyword>
<evidence type="ECO:0000256" key="3">
    <source>
        <dbReference type="ARBA" id="ARBA00023125"/>
    </source>
</evidence>
<feature type="domain" description="Tyr recombinase" evidence="6">
    <location>
        <begin position="208"/>
        <end position="381"/>
    </location>
</feature>
<dbReference type="InterPro" id="IPR013762">
    <property type="entry name" value="Integrase-like_cat_sf"/>
</dbReference>
<dbReference type="InterPro" id="IPR002104">
    <property type="entry name" value="Integrase_catalytic"/>
</dbReference>
<keyword evidence="2" id="KW-0229">DNA integration</keyword>
<evidence type="ECO:0000256" key="4">
    <source>
        <dbReference type="ARBA" id="ARBA00023172"/>
    </source>
</evidence>
<dbReference type="CDD" id="cd00801">
    <property type="entry name" value="INT_P4_C"/>
    <property type="match status" value="1"/>
</dbReference>
<dbReference type="GO" id="GO:0015074">
    <property type="term" value="P:DNA integration"/>
    <property type="evidence" value="ECO:0007669"/>
    <property type="project" value="UniProtKB-KW"/>
</dbReference>
<dbReference type="Proteomes" id="UP000283254">
    <property type="component" value="Unassembled WGS sequence"/>
</dbReference>
<dbReference type="OrthoDB" id="9775880at2"/>
<dbReference type="PROSITE" id="PS51898">
    <property type="entry name" value="TYR_RECOMBINASE"/>
    <property type="match status" value="1"/>
</dbReference>
<dbReference type="Gene3D" id="1.10.443.10">
    <property type="entry name" value="Intergrase catalytic core"/>
    <property type="match status" value="1"/>
</dbReference>